<evidence type="ECO:0000256" key="1">
    <source>
        <dbReference type="ARBA" id="ARBA00007613"/>
    </source>
</evidence>
<feature type="coiled-coil region" evidence="3">
    <location>
        <begin position="238"/>
        <end position="272"/>
    </location>
</feature>
<dbReference type="Proteomes" id="UP000000329">
    <property type="component" value="Chromosome"/>
</dbReference>
<evidence type="ECO:0000256" key="2">
    <source>
        <dbReference type="RuleBase" id="RU362097"/>
    </source>
</evidence>
<comment type="similarity">
    <text evidence="1 2">Belongs to the outer membrane factor (OMF) (TC 1.B.17) family.</text>
</comment>
<dbReference type="eggNOG" id="COG1538">
    <property type="taxonomic scope" value="Bacteria"/>
</dbReference>
<dbReference type="Pfam" id="PF02321">
    <property type="entry name" value="OEP"/>
    <property type="match status" value="2"/>
</dbReference>
<evidence type="ECO:0000313" key="5">
    <source>
        <dbReference type="Proteomes" id="UP000000329"/>
    </source>
</evidence>
<protein>
    <submittedName>
        <fullName evidence="4">Outer membrane channel lipoprotein</fullName>
    </submittedName>
</protein>
<dbReference type="PANTHER" id="PTHR30203">
    <property type="entry name" value="OUTER MEMBRANE CATION EFFLUX PROTEIN"/>
    <property type="match status" value="1"/>
</dbReference>
<proteinExistence type="inferred from homology"/>
<dbReference type="STRING" id="757424.Hsero_2481"/>
<dbReference type="InterPro" id="IPR003423">
    <property type="entry name" value="OMP_efflux"/>
</dbReference>
<name>D8IWG0_HERSS</name>
<keyword evidence="2" id="KW-0812">Transmembrane</keyword>
<dbReference type="HOGENOM" id="CLU_012817_13_1_4"/>
<evidence type="ECO:0000256" key="3">
    <source>
        <dbReference type="SAM" id="Coils"/>
    </source>
</evidence>
<dbReference type="PANTHER" id="PTHR30203:SF33">
    <property type="entry name" value="BLR4455 PROTEIN"/>
    <property type="match status" value="1"/>
</dbReference>
<keyword evidence="3" id="KW-0175">Coiled coil</keyword>
<dbReference type="AlphaFoldDB" id="D8IWG0"/>
<sequence>MSLMVVPFRRVAASVSSRHFTHSTQYLPFRATKGMTALVLAALLGGCAVGPDYARPALDLPQAYKETGPWKLAAPRQIDDHQPWWEAYGDPVLNALMDQANAANQTIQQAAAQYRQAQATAEVARASLWPTIGAQAGASRAQTNTNGVQRLGNSYSVGLNASWEADLWGRIRRGAEAGEANAQASAASLAAARLSIQATLAQDYLQLRVTDLQKDLYRRTVAAYTRSLQLSTHQYEAGTALRSDVAQAETQLRAAQAQLIDLDDTRNQLEHAIAMLIGKAPAQFSLPALPPAAASDSAIDANAARLQGSLPQIPVGLPSELLERRPDIANAERLAAAANANIGVARAAYFPTLTLSASGGYNSLAFANLFNTPSRVWSLGSALAESLFDGGARSARNDAAVAAYDAAVAQYKQTVLGGLQEVEDKLSTLRVLDQESTVQAQAVQSAQLAERLAMRQYEAGTVTYLSVVTTQAASLTNQRNAVTLLGRQLVASVALIKATGGGWQAGRDAP</sequence>
<dbReference type="GO" id="GO:0005886">
    <property type="term" value="C:plasma membrane"/>
    <property type="evidence" value="ECO:0007669"/>
    <property type="project" value="UniProtKB-SubCell"/>
</dbReference>
<dbReference type="Gene3D" id="1.20.1600.10">
    <property type="entry name" value="Outer membrane efflux proteins (OEP)"/>
    <property type="match status" value="1"/>
</dbReference>
<keyword evidence="2 4" id="KW-0449">Lipoprotein</keyword>
<keyword evidence="2" id="KW-0564">Palmitate</keyword>
<comment type="subcellular location">
    <subcellularLocation>
        <location evidence="2">Cell membrane</location>
        <topology evidence="2">Lipid-anchor</topology>
    </subcellularLocation>
</comment>
<keyword evidence="5" id="KW-1185">Reference proteome</keyword>
<dbReference type="GO" id="GO:0015562">
    <property type="term" value="F:efflux transmembrane transporter activity"/>
    <property type="evidence" value="ECO:0007669"/>
    <property type="project" value="InterPro"/>
</dbReference>
<organism evidence="4 5">
    <name type="scientific">Herbaspirillum seropedicae (strain SmR1)</name>
    <dbReference type="NCBI Taxonomy" id="757424"/>
    <lineage>
        <taxon>Bacteria</taxon>
        <taxon>Pseudomonadati</taxon>
        <taxon>Pseudomonadota</taxon>
        <taxon>Betaproteobacteria</taxon>
        <taxon>Burkholderiales</taxon>
        <taxon>Oxalobacteraceae</taxon>
        <taxon>Herbaspirillum</taxon>
    </lineage>
</organism>
<evidence type="ECO:0000313" key="4">
    <source>
        <dbReference type="EMBL" id="ADJ63980.1"/>
    </source>
</evidence>
<keyword evidence="2" id="KW-0472">Membrane</keyword>
<reference evidence="4 5" key="1">
    <citation type="submission" date="2010-04" db="EMBL/GenBank/DDBJ databases">
        <title>The genome of Herbaspirillum seropedicae SmR1, an endophytic, nitrogen-fixing, plant-growth promoting beta-Proteobacteria.</title>
        <authorList>
            <person name="Pedrosa F.O."/>
            <person name="Monteiro R.A."/>
            <person name="Wassem R."/>
            <person name="Cruz L.M."/>
            <person name="Ayub R.A."/>
            <person name="Colauto N.B."/>
            <person name="Fernandez M.A."/>
            <person name="Fungaro M.H.P."/>
            <person name="Grisard E.C."/>
            <person name="Hungria M."/>
            <person name="Madeira H.M.F."/>
            <person name="Nodari R.O."/>
            <person name="Osaku C.A."/>
            <person name="Petzl-Erler M.L."/>
            <person name="Terenzi H."/>
            <person name="Vieira L.G.E."/>
            <person name="Almeida M.I.M."/>
            <person name="Alves L.R."/>
            <person name="Arantes O.M.N."/>
            <person name="Balsanelli E."/>
            <person name="Barcellos F.G."/>
            <person name="Baura V.A."/>
            <person name="Binde D.R."/>
            <person name="Campo R.J."/>
            <person name="Chubatsu L.S."/>
            <person name="Chueire L.M.O."/>
            <person name="Ciferri R.R."/>
            <person name="Correa L.C."/>
            <person name="da Conceicao Silva J.L."/>
            <person name="Dabul A.N.G."/>
            <person name="Dambros B.P."/>
            <person name="Faoro H."/>
            <person name="Favetti A."/>
            <person name="Friedermann G."/>
            <person name="Furlaneto M.C."/>
            <person name="Gasques L.S."/>
            <person name="Gimenes C.C.T."/>
            <person name="Gioppo N.M.R."/>
            <person name="Glienke-Blanco C."/>
            <person name="Godoy L.P."/>
            <person name="Guerra M.P."/>
            <person name="Karp S."/>
            <person name="Kava-Cordeiro V."/>
            <person name="Margarido V.P."/>
            <person name="Mathioni S.M."/>
            <person name="Menck-Soares M.A."/>
            <person name="Murace N.K."/>
            <person name="Nicolas M.F."/>
            <person name="Oliveira C.E.C."/>
            <person name="Pagnan N.A.B."/>
            <person name="Pamphile J.A."/>
            <person name="Patussi E.V."/>
            <person name="Pereira L.F.P."/>
            <person name="Pereira-Ferrari L."/>
            <person name="Pinto F.G.S."/>
            <person name="Precoma C."/>
            <person name="Prioli A.J."/>
            <person name="Prioli S.M.A.P."/>
            <person name="Raittz R.T."/>
            <person name="Ramos H.J.O."/>
            <person name="Ribeiro E.M.S.F."/>
            <person name="Rigo L.U."/>
            <person name="Rocha C.L.M.S.C."/>
            <person name="Rocha S.N."/>
            <person name="Santos K."/>
            <person name="Satori D."/>
            <person name="Silva A.G."/>
            <person name="Simao R.C.G."/>
            <person name="Soares M.A.M."/>
            <person name="Souza E.M."/>
            <person name="Steffens M.B.R."/>
            <person name="Steindel M."/>
            <person name="Tadra-Sfeir M.Z."/>
            <person name="Takahashi E.K."/>
            <person name="Torres R.A."/>
            <person name="Valle J.S."/>
            <person name="Vernal J.I."/>
            <person name="Vilas-Boas L.A."/>
            <person name="Watanabe M.A.E."/>
            <person name="Weiss V.A."/>
            <person name="Yates M.A."/>
            <person name="Souza E.M."/>
        </authorList>
    </citation>
    <scope>NUCLEOTIDE SEQUENCE [LARGE SCALE GENOMIC DNA]</scope>
    <source>
        <strain evidence="4 5">SmR1</strain>
    </source>
</reference>
<dbReference type="KEGG" id="hse:Hsero_2481"/>
<dbReference type="InterPro" id="IPR010131">
    <property type="entry name" value="MdtP/NodT-like"/>
</dbReference>
<feature type="coiled-coil region" evidence="3">
    <location>
        <begin position="93"/>
        <end position="127"/>
    </location>
</feature>
<dbReference type="SUPFAM" id="SSF56954">
    <property type="entry name" value="Outer membrane efflux proteins (OEP)"/>
    <property type="match status" value="1"/>
</dbReference>
<gene>
    <name evidence="4" type="primary">yjcP</name>
    <name evidence="4" type="ordered locus">Hsero_2481</name>
</gene>
<accession>D8IWG0</accession>
<keyword evidence="2" id="KW-1134">Transmembrane beta strand</keyword>
<dbReference type="EMBL" id="CP002039">
    <property type="protein sequence ID" value="ADJ63980.1"/>
    <property type="molecule type" value="Genomic_DNA"/>
</dbReference>
<dbReference type="Gene3D" id="2.20.200.10">
    <property type="entry name" value="Outer membrane efflux proteins (OEP)"/>
    <property type="match status" value="1"/>
</dbReference>
<dbReference type="NCBIfam" id="TIGR01845">
    <property type="entry name" value="outer_NodT"/>
    <property type="match status" value="1"/>
</dbReference>